<comment type="caution">
    <text evidence="5">The sequence shown here is derived from an EMBL/GenBank/DDBJ whole genome shotgun (WGS) entry which is preliminary data.</text>
</comment>
<dbReference type="InterPro" id="IPR011991">
    <property type="entry name" value="ArsR-like_HTH"/>
</dbReference>
<dbReference type="PANTHER" id="PTHR33154:SF33">
    <property type="entry name" value="TRANSCRIPTIONAL REPRESSOR SDPR"/>
    <property type="match status" value="1"/>
</dbReference>
<keyword evidence="2" id="KW-0238">DNA-binding</keyword>
<dbReference type="Pfam" id="PF01022">
    <property type="entry name" value="HTH_5"/>
    <property type="match status" value="1"/>
</dbReference>
<feature type="domain" description="HTH arsR-type" evidence="4">
    <location>
        <begin position="1"/>
        <end position="95"/>
    </location>
</feature>
<dbReference type="PROSITE" id="PS50987">
    <property type="entry name" value="HTH_ARSR_2"/>
    <property type="match status" value="1"/>
</dbReference>
<evidence type="ECO:0000256" key="1">
    <source>
        <dbReference type="ARBA" id="ARBA00023015"/>
    </source>
</evidence>
<dbReference type="InterPro" id="IPR001845">
    <property type="entry name" value="HTH_ArsR_DNA-bd_dom"/>
</dbReference>
<proteinExistence type="predicted"/>
<gene>
    <name evidence="5" type="ORF">GCM10008908_32530</name>
</gene>
<evidence type="ECO:0000313" key="6">
    <source>
        <dbReference type="Proteomes" id="UP001501047"/>
    </source>
</evidence>
<keyword evidence="1" id="KW-0805">Transcription regulation</keyword>
<evidence type="ECO:0000313" key="5">
    <source>
        <dbReference type="EMBL" id="GAA0777414.1"/>
    </source>
</evidence>
<evidence type="ECO:0000259" key="4">
    <source>
        <dbReference type="PROSITE" id="PS50987"/>
    </source>
</evidence>
<dbReference type="NCBIfam" id="NF033788">
    <property type="entry name" value="HTH_metalloreg"/>
    <property type="match status" value="1"/>
</dbReference>
<dbReference type="SMART" id="SM00418">
    <property type="entry name" value="HTH_ARSR"/>
    <property type="match status" value="1"/>
</dbReference>
<dbReference type="RefSeq" id="WP_343827552.1">
    <property type="nucleotide sequence ID" value="NZ_BAAACI010000007.1"/>
</dbReference>
<accession>A0ABN1KWZ2</accession>
<dbReference type="InterPro" id="IPR036390">
    <property type="entry name" value="WH_DNA-bd_sf"/>
</dbReference>
<dbReference type="Gene3D" id="1.10.10.10">
    <property type="entry name" value="Winged helix-like DNA-binding domain superfamily/Winged helix DNA-binding domain"/>
    <property type="match status" value="1"/>
</dbReference>
<dbReference type="PRINTS" id="PR00778">
    <property type="entry name" value="HTHARSR"/>
</dbReference>
<sequence length="130" mass="15317">MDVVQMLKALGDENRIRILNLLKDEELCVGEIEHILGVTQSNASRHLTKLSMLKIVAYEKKAQWVYYKLSKETLEQFPFIKELLENELNKIDICKQDIENLIKYKKSGMTCENLKECRNNFENSYRCKNN</sequence>
<dbReference type="EMBL" id="BAAACI010000007">
    <property type="protein sequence ID" value="GAA0777414.1"/>
    <property type="molecule type" value="Genomic_DNA"/>
</dbReference>
<dbReference type="Proteomes" id="UP001501047">
    <property type="component" value="Unassembled WGS sequence"/>
</dbReference>
<dbReference type="InterPro" id="IPR051081">
    <property type="entry name" value="HTH_MetalResp_TranReg"/>
</dbReference>
<dbReference type="InterPro" id="IPR036388">
    <property type="entry name" value="WH-like_DNA-bd_sf"/>
</dbReference>
<dbReference type="SUPFAM" id="SSF46785">
    <property type="entry name" value="Winged helix' DNA-binding domain"/>
    <property type="match status" value="1"/>
</dbReference>
<protein>
    <submittedName>
        <fullName evidence="5">Metalloregulator ArsR/SmtB family transcription factor</fullName>
    </submittedName>
</protein>
<dbReference type="PANTHER" id="PTHR33154">
    <property type="entry name" value="TRANSCRIPTIONAL REGULATOR, ARSR FAMILY"/>
    <property type="match status" value="1"/>
</dbReference>
<keyword evidence="6" id="KW-1185">Reference proteome</keyword>
<name>A0ABN1KWZ2_CLOSU</name>
<evidence type="ECO:0000256" key="3">
    <source>
        <dbReference type="ARBA" id="ARBA00023163"/>
    </source>
</evidence>
<keyword evidence="3" id="KW-0804">Transcription</keyword>
<evidence type="ECO:0000256" key="2">
    <source>
        <dbReference type="ARBA" id="ARBA00023125"/>
    </source>
</evidence>
<organism evidence="5 6">
    <name type="scientific">Clostridium subterminale</name>
    <dbReference type="NCBI Taxonomy" id="1550"/>
    <lineage>
        <taxon>Bacteria</taxon>
        <taxon>Bacillati</taxon>
        <taxon>Bacillota</taxon>
        <taxon>Clostridia</taxon>
        <taxon>Eubacteriales</taxon>
        <taxon>Clostridiaceae</taxon>
        <taxon>Clostridium</taxon>
    </lineage>
</organism>
<dbReference type="CDD" id="cd00090">
    <property type="entry name" value="HTH_ARSR"/>
    <property type="match status" value="1"/>
</dbReference>
<reference evidence="5 6" key="1">
    <citation type="journal article" date="2019" name="Int. J. Syst. Evol. Microbiol.">
        <title>The Global Catalogue of Microorganisms (GCM) 10K type strain sequencing project: providing services to taxonomists for standard genome sequencing and annotation.</title>
        <authorList>
            <consortium name="The Broad Institute Genomics Platform"/>
            <consortium name="The Broad Institute Genome Sequencing Center for Infectious Disease"/>
            <person name="Wu L."/>
            <person name="Ma J."/>
        </authorList>
    </citation>
    <scope>NUCLEOTIDE SEQUENCE [LARGE SCALE GENOMIC DNA]</scope>
    <source>
        <strain evidence="5 6">JCM 1417</strain>
    </source>
</reference>